<comment type="caution">
    <text evidence="2">The sequence shown here is derived from an EMBL/GenBank/DDBJ whole genome shotgun (WGS) entry which is preliminary data.</text>
</comment>
<dbReference type="OrthoDB" id="4738706at2759"/>
<gene>
    <name evidence="2" type="ORF">GcC1_213026</name>
</gene>
<dbReference type="GO" id="GO:0042149">
    <property type="term" value="P:cellular response to glucose starvation"/>
    <property type="evidence" value="ECO:0007669"/>
    <property type="project" value="TreeGrafter"/>
</dbReference>
<protein>
    <recommendedName>
        <fullName evidence="4">Nitrogen regulatory protein areA GATA-like domain-containing protein</fullName>
    </recommendedName>
</protein>
<dbReference type="Proteomes" id="UP000285405">
    <property type="component" value="Unassembled WGS sequence"/>
</dbReference>
<dbReference type="InterPro" id="IPR052292">
    <property type="entry name" value="Glucose_repression_reg"/>
</dbReference>
<evidence type="ECO:0000313" key="3">
    <source>
        <dbReference type="Proteomes" id="UP000285405"/>
    </source>
</evidence>
<organism evidence="2 3">
    <name type="scientific">Golovinomyces cichoracearum</name>
    <dbReference type="NCBI Taxonomy" id="62708"/>
    <lineage>
        <taxon>Eukaryota</taxon>
        <taxon>Fungi</taxon>
        <taxon>Dikarya</taxon>
        <taxon>Ascomycota</taxon>
        <taxon>Pezizomycotina</taxon>
        <taxon>Leotiomycetes</taxon>
        <taxon>Erysiphales</taxon>
        <taxon>Erysiphaceae</taxon>
        <taxon>Golovinomyces</taxon>
    </lineage>
</organism>
<proteinExistence type="predicted"/>
<name>A0A420H9U5_9PEZI</name>
<dbReference type="AlphaFoldDB" id="A0A420H9U5"/>
<feature type="region of interest" description="Disordered" evidence="1">
    <location>
        <begin position="95"/>
        <end position="123"/>
    </location>
</feature>
<dbReference type="EMBL" id="MCBR01021396">
    <property type="protein sequence ID" value="RKF54178.1"/>
    <property type="molecule type" value="Genomic_DNA"/>
</dbReference>
<evidence type="ECO:0000313" key="2">
    <source>
        <dbReference type="EMBL" id="RKF54178.1"/>
    </source>
</evidence>
<feature type="region of interest" description="Disordered" evidence="1">
    <location>
        <begin position="256"/>
        <end position="278"/>
    </location>
</feature>
<dbReference type="GO" id="GO:0005773">
    <property type="term" value="C:vacuole"/>
    <property type="evidence" value="ECO:0007669"/>
    <property type="project" value="GOC"/>
</dbReference>
<dbReference type="PANTHER" id="PTHR28051">
    <property type="entry name" value="PROTEIN MTL1-RELATED"/>
    <property type="match status" value="1"/>
</dbReference>
<accession>A0A420H9U5</accession>
<dbReference type="GO" id="GO:0007039">
    <property type="term" value="P:protein catabolic process in the vacuole"/>
    <property type="evidence" value="ECO:0007669"/>
    <property type="project" value="TreeGrafter"/>
</dbReference>
<reference evidence="2 3" key="1">
    <citation type="journal article" date="2018" name="BMC Genomics">
        <title>Comparative genome analyses reveal sequence features reflecting distinct modes of host-adaptation between dicot and monocot powdery mildew.</title>
        <authorList>
            <person name="Wu Y."/>
            <person name="Ma X."/>
            <person name="Pan Z."/>
            <person name="Kale S.D."/>
            <person name="Song Y."/>
            <person name="King H."/>
            <person name="Zhang Q."/>
            <person name="Presley C."/>
            <person name="Deng X."/>
            <person name="Wei C.I."/>
            <person name="Xiao S."/>
        </authorList>
    </citation>
    <scope>NUCLEOTIDE SEQUENCE [LARGE SCALE GENOMIC DNA]</scope>
    <source>
        <strain evidence="2">UCSC1</strain>
    </source>
</reference>
<dbReference type="PANTHER" id="PTHR28051:SF1">
    <property type="entry name" value="PROTEIN MTL1-RELATED"/>
    <property type="match status" value="1"/>
</dbReference>
<evidence type="ECO:0000256" key="1">
    <source>
        <dbReference type="SAM" id="MobiDB-lite"/>
    </source>
</evidence>
<evidence type="ECO:0008006" key="4">
    <source>
        <dbReference type="Google" id="ProtNLM"/>
    </source>
</evidence>
<sequence>MTDAYTVPQDEYFEWEDVMESFNSSDSHKIPFLPYCQAPSAYNSFFQHATLDKQTAPPPPVYECHDFDWNFLQPDSNDSEQNILLLNTPAEDTTMFSPRSICTPPEEENVSNDSPSTKSYDDLDITPLPIQNVDYLTYSWHNCEADLWASRKYLKATRSGNAELEKQTYERLRNASWRAIAAGRLNLKKVDPKSIQWNKEQDVTWLHGPILKNHSFAQSQKYGSQLNTATLDKCTEKPIKSILKHPTLSESLLRGSNASVKTKKRHLETTSEPETTPRKNLRFSSDIFQQAATPEKMTPASSKVASSNNHNAVYSDKHRNLKSSQFICQDTSFDFVSTATPKLELKCKTEPTWVQPRNARNSDDTTIKIDYSSFSGYSPVDKVTDDVVALSRALKEVVNAHQRGFKPQQYQIDMPLWPTITA</sequence>